<dbReference type="SMART" id="SM00342">
    <property type="entry name" value="HTH_ARAC"/>
    <property type="match status" value="1"/>
</dbReference>
<accession>A0A250B3F6</accession>
<feature type="domain" description="HTH araC/xylS-type" evidence="3">
    <location>
        <begin position="196"/>
        <end position="294"/>
    </location>
</feature>
<sequence>MTDIDALRSRMASQAARFARGNGYTPSPVPQVKILYVDQHRPRQPVMYEPGIVIVFQGHKVGYCGNKVFRYDPRNYLVMTVPLPLECETFASQEQPLVGMAVNIDTQMLQDLLIDIGDDDFLMKPHAESTGMSCAVLTDEMLCATERLLDVMARPLDARVLGPKIVREILYYVLLGRCGASLQELVNRQTHFSQIAKALRRIERQYAENLNVETLASEVNMSVSAFHHNFKAVTNTSPLQYVKSYRLHKARLLMVFDGLNASTAANRVGYESASQFSREFKRFFGITPSDELARQRDGNGTVVVD</sequence>
<dbReference type="OrthoDB" id="34150at2"/>
<protein>
    <submittedName>
        <fullName evidence="4">AraC family transcriptional regulator</fullName>
    </submittedName>
</protein>
<gene>
    <name evidence="4" type="ORF">AWC35_15395</name>
</gene>
<dbReference type="InterPro" id="IPR009594">
    <property type="entry name" value="Tscrpt_reg_HTH_AraC_N"/>
</dbReference>
<dbReference type="GO" id="GO:0043565">
    <property type="term" value="F:sequence-specific DNA binding"/>
    <property type="evidence" value="ECO:0007669"/>
    <property type="project" value="InterPro"/>
</dbReference>
<dbReference type="GO" id="GO:0003700">
    <property type="term" value="F:DNA-binding transcription factor activity"/>
    <property type="evidence" value="ECO:0007669"/>
    <property type="project" value="InterPro"/>
</dbReference>
<name>A0A250B3F6_9GAMM</name>
<dbReference type="Pfam" id="PF12833">
    <property type="entry name" value="HTH_18"/>
    <property type="match status" value="1"/>
</dbReference>
<dbReference type="KEGG" id="gqu:AWC35_15395"/>
<dbReference type="SUPFAM" id="SSF46689">
    <property type="entry name" value="Homeodomain-like"/>
    <property type="match status" value="2"/>
</dbReference>
<evidence type="ECO:0000313" key="5">
    <source>
        <dbReference type="Proteomes" id="UP000217182"/>
    </source>
</evidence>
<dbReference type="Pfam" id="PF06719">
    <property type="entry name" value="AraC_N"/>
    <property type="match status" value="1"/>
</dbReference>
<dbReference type="Gene3D" id="1.10.10.60">
    <property type="entry name" value="Homeodomain-like"/>
    <property type="match status" value="2"/>
</dbReference>
<dbReference type="PROSITE" id="PS01124">
    <property type="entry name" value="HTH_ARAC_FAMILY_2"/>
    <property type="match status" value="1"/>
</dbReference>
<dbReference type="PANTHER" id="PTHR43436">
    <property type="entry name" value="ARAC-FAMILY TRANSCRIPTIONAL REGULATOR"/>
    <property type="match status" value="1"/>
</dbReference>
<organism evidence="4 5">
    <name type="scientific">Gibbsiella quercinecans</name>
    <dbReference type="NCBI Taxonomy" id="929813"/>
    <lineage>
        <taxon>Bacteria</taxon>
        <taxon>Pseudomonadati</taxon>
        <taxon>Pseudomonadota</taxon>
        <taxon>Gammaproteobacteria</taxon>
        <taxon>Enterobacterales</taxon>
        <taxon>Yersiniaceae</taxon>
        <taxon>Gibbsiella</taxon>
    </lineage>
</organism>
<keyword evidence="5" id="KW-1185">Reference proteome</keyword>
<keyword evidence="1" id="KW-0805">Transcription regulation</keyword>
<evidence type="ECO:0000259" key="3">
    <source>
        <dbReference type="PROSITE" id="PS01124"/>
    </source>
</evidence>
<evidence type="ECO:0000256" key="2">
    <source>
        <dbReference type="ARBA" id="ARBA00023163"/>
    </source>
</evidence>
<dbReference type="AlphaFoldDB" id="A0A250B3F6"/>
<keyword evidence="2" id="KW-0804">Transcription</keyword>
<dbReference type="Proteomes" id="UP000217182">
    <property type="component" value="Chromosome"/>
</dbReference>
<evidence type="ECO:0000256" key="1">
    <source>
        <dbReference type="ARBA" id="ARBA00023015"/>
    </source>
</evidence>
<dbReference type="EMBL" id="CP014136">
    <property type="protein sequence ID" value="ATA20615.1"/>
    <property type="molecule type" value="Genomic_DNA"/>
</dbReference>
<dbReference type="RefSeq" id="WP_095847200.1">
    <property type="nucleotide sequence ID" value="NZ_CP014136.1"/>
</dbReference>
<dbReference type="PANTHER" id="PTHR43436:SF2">
    <property type="entry name" value="ARAC_XYLS FAMILY TRANSCRIPTIONAL REGULATOR"/>
    <property type="match status" value="1"/>
</dbReference>
<dbReference type="InterPro" id="IPR009057">
    <property type="entry name" value="Homeodomain-like_sf"/>
</dbReference>
<reference evidence="4 5" key="1">
    <citation type="submission" date="2016-01" db="EMBL/GenBank/DDBJ databases">
        <authorList>
            <person name="Oliw E.H."/>
        </authorList>
    </citation>
    <scope>NUCLEOTIDE SEQUENCE [LARGE SCALE GENOMIC DNA]</scope>
    <source>
        <strain evidence="4 5">FRB97</strain>
    </source>
</reference>
<proteinExistence type="predicted"/>
<evidence type="ECO:0000313" key="4">
    <source>
        <dbReference type="EMBL" id="ATA20615.1"/>
    </source>
</evidence>
<dbReference type="InterPro" id="IPR018060">
    <property type="entry name" value="HTH_AraC"/>
</dbReference>